<evidence type="ECO:0000313" key="8">
    <source>
        <dbReference type="Proteomes" id="UP000081671"/>
    </source>
</evidence>
<evidence type="ECO:0000256" key="3">
    <source>
        <dbReference type="ARBA" id="ARBA00023136"/>
    </source>
</evidence>
<dbReference type="InterPro" id="IPR015631">
    <property type="entry name" value="CD2/SLAM_rcpt"/>
</dbReference>
<dbReference type="GeneID" id="105996400"/>
<feature type="transmembrane region" description="Helical" evidence="5">
    <location>
        <begin position="239"/>
        <end position="264"/>
    </location>
</feature>
<dbReference type="GO" id="GO:0009986">
    <property type="term" value="C:cell surface"/>
    <property type="evidence" value="ECO:0007669"/>
    <property type="project" value="InterPro"/>
</dbReference>
<evidence type="ECO:0000256" key="1">
    <source>
        <dbReference type="ARBA" id="ARBA00004370"/>
    </source>
</evidence>
<name>A0A1S3GB60_DIPOR</name>
<dbReference type="STRING" id="10020.ENSDORP00000007278"/>
<dbReference type="AlphaFoldDB" id="A0A1S3GB60"/>
<feature type="domain" description="Ig-like" evidence="7">
    <location>
        <begin position="143"/>
        <end position="242"/>
    </location>
</feature>
<dbReference type="InterPro" id="IPR010407">
    <property type="entry name" value="Sig_lymph_act_molc_N"/>
</dbReference>
<evidence type="ECO:0000313" key="9">
    <source>
        <dbReference type="RefSeq" id="XP_012885935.1"/>
    </source>
</evidence>
<dbReference type="GO" id="GO:0016020">
    <property type="term" value="C:membrane"/>
    <property type="evidence" value="ECO:0007669"/>
    <property type="project" value="UniProtKB-SubCell"/>
</dbReference>
<organism evidence="8 9">
    <name type="scientific">Dipodomys ordii</name>
    <name type="common">Ord's kangaroo rat</name>
    <dbReference type="NCBI Taxonomy" id="10020"/>
    <lineage>
        <taxon>Eukaryota</taxon>
        <taxon>Metazoa</taxon>
        <taxon>Chordata</taxon>
        <taxon>Craniata</taxon>
        <taxon>Vertebrata</taxon>
        <taxon>Euteleostomi</taxon>
        <taxon>Mammalia</taxon>
        <taxon>Eutheria</taxon>
        <taxon>Euarchontoglires</taxon>
        <taxon>Glires</taxon>
        <taxon>Rodentia</taxon>
        <taxon>Castorimorpha</taxon>
        <taxon>Heteromyidae</taxon>
        <taxon>Dipodomyinae</taxon>
        <taxon>Dipodomys</taxon>
    </lineage>
</organism>
<evidence type="ECO:0000256" key="2">
    <source>
        <dbReference type="ARBA" id="ARBA00022729"/>
    </source>
</evidence>
<dbReference type="InterPro" id="IPR007110">
    <property type="entry name" value="Ig-like_dom"/>
</dbReference>
<keyword evidence="3 5" id="KW-0472">Membrane</keyword>
<sequence length="336" mass="37702">MDPKWLLSLSLLLLFSLAFELSYGTGGGDMNCPKILQRLGSNTLLPLTHEQINKSMNKSIRIIVTMAKSRESSTKTIIVSLHTSNRDSPYLEVGYQFHLENLTLQILRSRKENEGWYFISLEENVSVKQYCVELKLYEQVSTPEIKVLNRTQESENGTCRLMLACMVEKGDHVVYNWTDEGGTHLESPNNNSHFLYITIGPQHADTIYICNASNPVSNGIKTFNPSYLCRSDSSESRQWTLSAGLFLGGFVGFITILIMVIQLLRRRGKANHYQSPIKEETLTIYAQVQQPGATSASLPHQDPCTTIYMAATEPVPESVQEPNLITVYASVTLPES</sequence>
<dbReference type="GO" id="GO:0038023">
    <property type="term" value="F:signaling receptor activity"/>
    <property type="evidence" value="ECO:0007669"/>
    <property type="project" value="InterPro"/>
</dbReference>
<feature type="signal peptide" evidence="6">
    <location>
        <begin position="1"/>
        <end position="18"/>
    </location>
</feature>
<dbReference type="GO" id="GO:0046649">
    <property type="term" value="P:lymphocyte activation"/>
    <property type="evidence" value="ECO:0007669"/>
    <property type="project" value="InterPro"/>
</dbReference>
<accession>A0A1S3GB60</accession>
<keyword evidence="5" id="KW-1133">Transmembrane helix</keyword>
<dbReference type="OrthoDB" id="9835793at2759"/>
<dbReference type="PANTHER" id="PTHR12080:SF49">
    <property type="entry name" value="SIGNALING LYMPHOCYTIC ACTIVATION MOLECULE"/>
    <property type="match status" value="1"/>
</dbReference>
<reference evidence="9" key="1">
    <citation type="submission" date="2025-08" db="UniProtKB">
        <authorList>
            <consortium name="RefSeq"/>
        </authorList>
    </citation>
    <scope>IDENTIFICATION</scope>
    <source>
        <tissue evidence="9">Kidney</tissue>
    </source>
</reference>
<proteinExistence type="predicted"/>
<dbReference type="Proteomes" id="UP000081671">
    <property type="component" value="Unplaced"/>
</dbReference>
<dbReference type="PROSITE" id="PS50835">
    <property type="entry name" value="IG_LIKE"/>
    <property type="match status" value="1"/>
</dbReference>
<comment type="subcellular location">
    <subcellularLocation>
        <location evidence="1">Membrane</location>
    </subcellularLocation>
</comment>
<evidence type="ECO:0000256" key="5">
    <source>
        <dbReference type="SAM" id="Phobius"/>
    </source>
</evidence>
<keyword evidence="4" id="KW-0325">Glycoprotein</keyword>
<dbReference type="Pfam" id="PF06214">
    <property type="entry name" value="SLAM"/>
    <property type="match status" value="1"/>
</dbReference>
<dbReference type="InParanoid" id="A0A1S3GB60"/>
<dbReference type="Gene3D" id="2.60.40.10">
    <property type="entry name" value="Immunoglobulins"/>
    <property type="match status" value="2"/>
</dbReference>
<evidence type="ECO:0000256" key="4">
    <source>
        <dbReference type="ARBA" id="ARBA00023180"/>
    </source>
</evidence>
<keyword evidence="5" id="KW-0812">Transmembrane</keyword>
<gene>
    <name evidence="9" type="primary">Slamf1</name>
</gene>
<evidence type="ECO:0000259" key="7">
    <source>
        <dbReference type="PROSITE" id="PS50835"/>
    </source>
</evidence>
<keyword evidence="2 6" id="KW-0732">Signal</keyword>
<protein>
    <submittedName>
        <fullName evidence="9">Signaling lymphocytic activation molecule</fullName>
    </submittedName>
</protein>
<feature type="chain" id="PRO_5010197073" evidence="6">
    <location>
        <begin position="19"/>
        <end position="336"/>
    </location>
</feature>
<evidence type="ECO:0000256" key="6">
    <source>
        <dbReference type="SAM" id="SignalP"/>
    </source>
</evidence>
<dbReference type="KEGG" id="dord:105996400"/>
<dbReference type="PANTHER" id="PTHR12080">
    <property type="entry name" value="SIGNALING LYMPHOCYTIC ACTIVATION MOLECULE"/>
    <property type="match status" value="1"/>
</dbReference>
<keyword evidence="8" id="KW-1185">Reference proteome</keyword>
<dbReference type="InterPro" id="IPR013783">
    <property type="entry name" value="Ig-like_fold"/>
</dbReference>
<dbReference type="FunCoup" id="A0A1S3GB60">
    <property type="interactions" value="177"/>
</dbReference>
<dbReference type="CTD" id="6504"/>
<dbReference type="RefSeq" id="XP_012885935.1">
    <property type="nucleotide sequence ID" value="XM_013030481.1"/>
</dbReference>